<keyword evidence="2" id="KW-0813">Transport</keyword>
<dbReference type="PANTHER" id="PTHR43335:SF4">
    <property type="entry name" value="ABC TRANSPORTER, ATP-BINDING PROTEIN"/>
    <property type="match status" value="1"/>
</dbReference>
<feature type="compositionally biased region" description="Low complexity" evidence="5">
    <location>
        <begin position="532"/>
        <end position="543"/>
    </location>
</feature>
<feature type="compositionally biased region" description="Basic and acidic residues" evidence="5">
    <location>
        <begin position="581"/>
        <end position="590"/>
    </location>
</feature>
<dbReference type="InterPro" id="IPR027417">
    <property type="entry name" value="P-loop_NTPase"/>
</dbReference>
<feature type="region of interest" description="Disordered" evidence="5">
    <location>
        <begin position="349"/>
        <end position="484"/>
    </location>
</feature>
<feature type="compositionally biased region" description="Basic and acidic residues" evidence="5">
    <location>
        <begin position="621"/>
        <end position="633"/>
    </location>
</feature>
<name>A0ABU4GYL8_9MICO</name>
<evidence type="ECO:0000256" key="1">
    <source>
        <dbReference type="ARBA" id="ARBA00005417"/>
    </source>
</evidence>
<protein>
    <submittedName>
        <fullName evidence="7">ATP-binding cassette domain-containing protein</fullName>
    </submittedName>
</protein>
<evidence type="ECO:0000256" key="3">
    <source>
        <dbReference type="ARBA" id="ARBA00022741"/>
    </source>
</evidence>
<dbReference type="PROSITE" id="PS50893">
    <property type="entry name" value="ABC_TRANSPORTER_2"/>
    <property type="match status" value="1"/>
</dbReference>
<dbReference type="Pfam" id="PF00005">
    <property type="entry name" value="ABC_tran"/>
    <property type="match status" value="1"/>
</dbReference>
<feature type="compositionally biased region" description="Low complexity" evidence="5">
    <location>
        <begin position="504"/>
        <end position="520"/>
    </location>
</feature>
<comment type="caution">
    <text evidence="7">The sequence shown here is derived from an EMBL/GenBank/DDBJ whole genome shotgun (WGS) entry which is preliminary data.</text>
</comment>
<evidence type="ECO:0000313" key="8">
    <source>
        <dbReference type="Proteomes" id="UP001283109"/>
    </source>
</evidence>
<gene>
    <name evidence="7" type="ORF">R8Z58_05170</name>
</gene>
<keyword evidence="3" id="KW-0547">Nucleotide-binding</keyword>
<sequence length="701" mass="70200">MPEGQLLEFSGVTKRFGAVPAVSGLSARVEPGRVTGFLGPNGAGKTTTLRILLGLVRATEGHATIGGRRYTDLANPLQTVGAVLEASSFHPGRTGAAHLTIYAQAARIPRSRVDEVLELVGLTDAAGRKVGGYSLGMRQRLGVAYALLGDPGVLVLDEPANGLDPEGIRWMRGFLRELAAEGRTVLVSSHLLAEVQQTVDALLIISRGRLVFQGSIDELADTSEYASVVDAPDRAALMAALQAADVRFEVLRSGLTVRGTDPVALGAIAAGAGVALSSLHRRGPALEEVFLELVNGTRVHASAAGVVAGADAAAAAGTDAAAAAGTDAAADAGTDAAADAGARVNGGAGAVAGDGARTEVPTAEVEPGPEADPDHEPEPESGSEPEPDPDPERERTDEGAEAALTAAALDAGAAGAPGAAASLGAAAEAWAAGRADHADEAGATGVRGAASDEVGADETVEPEFVLERTPGDEARDTSERPLTAAPAAAYVVAGTGVIDIVPAAAPKPSDASADAAPQADAEAEAAPDADADTSAGGDAAPDAEPQPDPWAPEDADPDVEAIAAVDEELSTLEPPEDDDRPWEHYSKTDADLEADAFFAAFDSSGDAEPDPAPDPESGPEPEPRPDADPEHDTSPTAPEAPASPGAEASASQEAEAPASPGSEASASQAAEASDPPEAAASVTSPDHGHASAPGDHEGGER</sequence>
<feature type="compositionally biased region" description="Acidic residues" evidence="5">
    <location>
        <begin position="605"/>
        <end position="619"/>
    </location>
</feature>
<feature type="domain" description="ABC transporter" evidence="6">
    <location>
        <begin position="7"/>
        <end position="232"/>
    </location>
</feature>
<feature type="compositionally biased region" description="Acidic residues" evidence="5">
    <location>
        <begin position="379"/>
        <end position="389"/>
    </location>
</feature>
<feature type="compositionally biased region" description="Acidic residues" evidence="5">
    <location>
        <begin position="551"/>
        <end position="580"/>
    </location>
</feature>
<evidence type="ECO:0000313" key="7">
    <source>
        <dbReference type="EMBL" id="MDW4572168.1"/>
    </source>
</evidence>
<feature type="region of interest" description="Disordered" evidence="5">
    <location>
        <begin position="504"/>
        <end position="701"/>
    </location>
</feature>
<feature type="compositionally biased region" description="Low complexity" evidence="5">
    <location>
        <begin position="401"/>
        <end position="433"/>
    </location>
</feature>
<dbReference type="CDD" id="cd03268">
    <property type="entry name" value="ABC_BcrA_bacitracin_resist"/>
    <property type="match status" value="1"/>
</dbReference>
<dbReference type="Proteomes" id="UP001283109">
    <property type="component" value="Unassembled WGS sequence"/>
</dbReference>
<feature type="compositionally biased region" description="Basic and acidic residues" evidence="5">
    <location>
        <begin position="686"/>
        <end position="701"/>
    </location>
</feature>
<evidence type="ECO:0000256" key="4">
    <source>
        <dbReference type="ARBA" id="ARBA00022840"/>
    </source>
</evidence>
<dbReference type="SMART" id="SM00382">
    <property type="entry name" value="AAA"/>
    <property type="match status" value="1"/>
</dbReference>
<dbReference type="GO" id="GO:0005524">
    <property type="term" value="F:ATP binding"/>
    <property type="evidence" value="ECO:0007669"/>
    <property type="project" value="UniProtKB-KW"/>
</dbReference>
<dbReference type="RefSeq" id="WP_318352671.1">
    <property type="nucleotide sequence ID" value="NZ_JAWQEV010000001.1"/>
</dbReference>
<evidence type="ECO:0000256" key="2">
    <source>
        <dbReference type="ARBA" id="ARBA00022448"/>
    </source>
</evidence>
<evidence type="ECO:0000256" key="5">
    <source>
        <dbReference type="SAM" id="MobiDB-lite"/>
    </source>
</evidence>
<evidence type="ECO:0000259" key="6">
    <source>
        <dbReference type="PROSITE" id="PS50893"/>
    </source>
</evidence>
<dbReference type="EMBL" id="JAWQEV010000001">
    <property type="protein sequence ID" value="MDW4572168.1"/>
    <property type="molecule type" value="Genomic_DNA"/>
</dbReference>
<dbReference type="PANTHER" id="PTHR43335">
    <property type="entry name" value="ABC TRANSPORTER, ATP-BINDING PROTEIN"/>
    <property type="match status" value="1"/>
</dbReference>
<comment type="similarity">
    <text evidence="1">Belongs to the ABC transporter superfamily.</text>
</comment>
<dbReference type="SUPFAM" id="SSF52540">
    <property type="entry name" value="P-loop containing nucleoside triphosphate hydrolases"/>
    <property type="match status" value="1"/>
</dbReference>
<keyword evidence="4 7" id="KW-0067">ATP-binding</keyword>
<organism evidence="7 8">
    <name type="scientific">Microbacterium arthrosphaerae</name>
    <dbReference type="NCBI Taxonomy" id="792652"/>
    <lineage>
        <taxon>Bacteria</taxon>
        <taxon>Bacillati</taxon>
        <taxon>Actinomycetota</taxon>
        <taxon>Actinomycetes</taxon>
        <taxon>Micrococcales</taxon>
        <taxon>Microbacteriaceae</taxon>
        <taxon>Microbacterium</taxon>
    </lineage>
</organism>
<dbReference type="InterPro" id="IPR003593">
    <property type="entry name" value="AAA+_ATPase"/>
</dbReference>
<feature type="compositionally biased region" description="Basic and acidic residues" evidence="5">
    <location>
        <begin position="465"/>
        <end position="479"/>
    </location>
</feature>
<dbReference type="InterPro" id="IPR003439">
    <property type="entry name" value="ABC_transporter-like_ATP-bd"/>
</dbReference>
<feature type="compositionally biased region" description="Low complexity" evidence="5">
    <location>
        <begin position="595"/>
        <end position="604"/>
    </location>
</feature>
<accession>A0ABU4GYL8</accession>
<proteinExistence type="inferred from homology"/>
<feature type="compositionally biased region" description="Low complexity" evidence="5">
    <location>
        <begin position="634"/>
        <end position="681"/>
    </location>
</feature>
<keyword evidence="8" id="KW-1185">Reference proteome</keyword>
<feature type="compositionally biased region" description="Acidic residues" evidence="5">
    <location>
        <begin position="521"/>
        <end position="531"/>
    </location>
</feature>
<reference evidence="7 8" key="1">
    <citation type="submission" date="2023-11" db="EMBL/GenBank/DDBJ databases">
        <title>Draft genome sequence of Microbacterium arthrosphaerae JCM 30492.</title>
        <authorList>
            <person name="Zhang G."/>
            <person name="Ding Y."/>
        </authorList>
    </citation>
    <scope>NUCLEOTIDE SEQUENCE [LARGE SCALE GENOMIC DNA]</scope>
    <source>
        <strain evidence="7 8">JCM 30492</strain>
    </source>
</reference>
<dbReference type="Gene3D" id="3.40.50.300">
    <property type="entry name" value="P-loop containing nucleotide triphosphate hydrolases"/>
    <property type="match status" value="1"/>
</dbReference>